<evidence type="ECO:0000256" key="1">
    <source>
        <dbReference type="ARBA" id="ARBA00023002"/>
    </source>
</evidence>
<dbReference type="Gene3D" id="3.30.360.10">
    <property type="entry name" value="Dihydrodipicolinate Reductase, domain 2"/>
    <property type="match status" value="1"/>
</dbReference>
<dbReference type="Proteomes" id="UP000321085">
    <property type="component" value="Unassembled WGS sequence"/>
</dbReference>
<feature type="domain" description="GFO/IDH/MocA-like oxidoreductase" evidence="3">
    <location>
        <begin position="130"/>
        <end position="251"/>
    </location>
</feature>
<protein>
    <submittedName>
        <fullName evidence="4">1,5-anhydro-D-fructose reductase</fullName>
    </submittedName>
</protein>
<dbReference type="RefSeq" id="WP_276330585.1">
    <property type="nucleotide sequence ID" value="NZ_BJYU01000003.1"/>
</dbReference>
<dbReference type="Gene3D" id="3.40.50.720">
    <property type="entry name" value="NAD(P)-binding Rossmann-like Domain"/>
    <property type="match status" value="1"/>
</dbReference>
<dbReference type="SUPFAM" id="SSF51735">
    <property type="entry name" value="NAD(P)-binding Rossmann-fold domains"/>
    <property type="match status" value="1"/>
</dbReference>
<dbReference type="InterPro" id="IPR036291">
    <property type="entry name" value="NAD(P)-bd_dom_sf"/>
</dbReference>
<dbReference type="AlphaFoldDB" id="A0A512BLN1"/>
<keyword evidence="1" id="KW-0560">Oxidoreductase</keyword>
<reference evidence="4 5" key="1">
    <citation type="submission" date="2019-07" db="EMBL/GenBank/DDBJ databases">
        <title>Whole genome shotgun sequence of Microvirga aerophila NBRC 106136.</title>
        <authorList>
            <person name="Hosoyama A."/>
            <person name="Uohara A."/>
            <person name="Ohji S."/>
            <person name="Ichikawa N."/>
        </authorList>
    </citation>
    <scope>NUCLEOTIDE SEQUENCE [LARGE SCALE GENOMIC DNA]</scope>
    <source>
        <strain evidence="4 5">NBRC 106136</strain>
    </source>
</reference>
<dbReference type="EMBL" id="BJYU01000003">
    <property type="protein sequence ID" value="GEO12872.1"/>
    <property type="molecule type" value="Genomic_DNA"/>
</dbReference>
<comment type="caution">
    <text evidence="4">The sequence shown here is derived from an EMBL/GenBank/DDBJ whole genome shotgun (WGS) entry which is preliminary data.</text>
</comment>
<evidence type="ECO:0000313" key="4">
    <source>
        <dbReference type="EMBL" id="GEO12872.1"/>
    </source>
</evidence>
<dbReference type="GO" id="GO:0000166">
    <property type="term" value="F:nucleotide binding"/>
    <property type="evidence" value="ECO:0007669"/>
    <property type="project" value="InterPro"/>
</dbReference>
<feature type="domain" description="Gfo/Idh/MocA-like oxidoreductase N-terminal" evidence="2">
    <location>
        <begin position="5"/>
        <end position="122"/>
    </location>
</feature>
<evidence type="ECO:0000259" key="2">
    <source>
        <dbReference type="Pfam" id="PF01408"/>
    </source>
</evidence>
<dbReference type="InterPro" id="IPR050463">
    <property type="entry name" value="Gfo/Idh/MocA_oxidrdct_glycsds"/>
</dbReference>
<dbReference type="Pfam" id="PF22725">
    <property type="entry name" value="GFO_IDH_MocA_C3"/>
    <property type="match status" value="1"/>
</dbReference>
<dbReference type="GO" id="GO:0016491">
    <property type="term" value="F:oxidoreductase activity"/>
    <property type="evidence" value="ECO:0007669"/>
    <property type="project" value="UniProtKB-KW"/>
</dbReference>
<dbReference type="InterPro" id="IPR055170">
    <property type="entry name" value="GFO_IDH_MocA-like_dom"/>
</dbReference>
<organism evidence="4 5">
    <name type="scientific">Microvirga aerophila</name>
    <dbReference type="NCBI Taxonomy" id="670291"/>
    <lineage>
        <taxon>Bacteria</taxon>
        <taxon>Pseudomonadati</taxon>
        <taxon>Pseudomonadota</taxon>
        <taxon>Alphaproteobacteria</taxon>
        <taxon>Hyphomicrobiales</taxon>
        <taxon>Methylobacteriaceae</taxon>
        <taxon>Microvirga</taxon>
    </lineage>
</organism>
<proteinExistence type="predicted"/>
<sequence>MSKTLRWGLIGASTIAREWMSDAIRSTGGEVVSVMSSDQDRAAAYAKANGIPHATTSLDALLDEADAVYISTTNELHHAQVLQSARAGKHILCEKPLALTVDEAREMVDACRAAGVVLGTNHHLRNAGTHRAMREAIAAGRIGRPLFARVFHAVYLPAHLQGWRLTNPSAGAGVVLDITVHDADTLRFVLADDPVEVTALTQSAGLSQGSVEDGAMGTIRFKSGLLAQFHDAFTTAHAKTGFEVHGTEGSLIGTDCMTQRPVGDVLLRTATGEELLPIDRTNLYERSVARFTAAAHGDGEPAATGEDGIWSLAIAAAALQSARTSQVAAINPEFSTSLKVSQ</sequence>
<name>A0A512BLN1_9HYPH</name>
<accession>A0A512BLN1</accession>
<dbReference type="PANTHER" id="PTHR43818">
    <property type="entry name" value="BCDNA.GH03377"/>
    <property type="match status" value="1"/>
</dbReference>
<dbReference type="Pfam" id="PF01408">
    <property type="entry name" value="GFO_IDH_MocA"/>
    <property type="match status" value="1"/>
</dbReference>
<evidence type="ECO:0000259" key="3">
    <source>
        <dbReference type="Pfam" id="PF22725"/>
    </source>
</evidence>
<keyword evidence="5" id="KW-1185">Reference proteome</keyword>
<dbReference type="InterPro" id="IPR000683">
    <property type="entry name" value="Gfo/Idh/MocA-like_OxRdtase_N"/>
</dbReference>
<dbReference type="SUPFAM" id="SSF55347">
    <property type="entry name" value="Glyceraldehyde-3-phosphate dehydrogenase-like, C-terminal domain"/>
    <property type="match status" value="1"/>
</dbReference>
<dbReference type="PANTHER" id="PTHR43818:SF11">
    <property type="entry name" value="BCDNA.GH03377"/>
    <property type="match status" value="1"/>
</dbReference>
<evidence type="ECO:0000313" key="5">
    <source>
        <dbReference type="Proteomes" id="UP000321085"/>
    </source>
</evidence>
<gene>
    <name evidence="4" type="ORF">MAE02_05680</name>
</gene>